<feature type="domain" description="DUF5927" evidence="15">
    <location>
        <begin position="267"/>
        <end position="561"/>
    </location>
</feature>
<sequence>MTLGIVMLAHRDFDRVAQLVRFWVRGGSPVVVHIDKKVPRGIYDAFVTDIADLGDRVAFAPRKACEWGQWGIVDATLAASDVMLRRFPEATRILLSSGSCLPLRPSAELQAFLDERPGVDFIESATTAEVPWIVGGLSDERFSLRFPFSWRYQRRLFDIAVGSQRLLRIKRRMPAGIVPHLGAQWWCLTRTTLDAIVNDPRRREFDSYFRWVWIPDESYFQTLVRLHSKQIESASLTLAKFDRQGRPAVFYDDHLQLLRRSNCFMARKAWPRADVLYTTFLEDRPVDPDRGLPDPGKIDRLFASASDRRGRGRIGLYMQSRFPATGRRDILTAAPYAVFEGFSEVIQGFEPWLQQTAGGRVHGHLFGPERVEFAGGVSIFAGSMSDSAPLRDYNPAMFLTNLIWNTRGERQVFQFGPADNQAITWAIAKDRNASICVISGAWIVPMFRAGANAERIRAQAAELQKLEAEHIEALRSDWSRTRVRVWSLSEFLIDYRAVMQEAMVNIGAGHVSLTDLPPLYELEGLSEFLQELKNSGMHPYLMGDLTPTARAAGKARPKPYLPR</sequence>
<dbReference type="PANTHER" id="PTHR46025">
    <property type="entry name" value="XYLOSYLTRANSFERASE OXT"/>
    <property type="match status" value="1"/>
</dbReference>
<evidence type="ECO:0000256" key="12">
    <source>
        <dbReference type="ARBA" id="ARBA00023157"/>
    </source>
</evidence>
<evidence type="ECO:0000256" key="14">
    <source>
        <dbReference type="ARBA" id="ARBA00042865"/>
    </source>
</evidence>
<evidence type="ECO:0000256" key="9">
    <source>
        <dbReference type="ARBA" id="ARBA00022989"/>
    </source>
</evidence>
<dbReference type="InterPro" id="IPR043538">
    <property type="entry name" value="XYLT"/>
</dbReference>
<name>F9Y639_KETVW</name>
<evidence type="ECO:0000256" key="10">
    <source>
        <dbReference type="ARBA" id="ARBA00023034"/>
    </source>
</evidence>
<dbReference type="AlphaFoldDB" id="F9Y639"/>
<gene>
    <name evidence="16" type="ordered locus">KVU_2197</name>
</gene>
<dbReference type="GO" id="GO:0015012">
    <property type="term" value="P:heparan sulfate proteoglycan biosynthetic process"/>
    <property type="evidence" value="ECO:0007669"/>
    <property type="project" value="TreeGrafter"/>
</dbReference>
<dbReference type="GO" id="GO:0050650">
    <property type="term" value="P:chondroitin sulfate proteoglycan biosynthetic process"/>
    <property type="evidence" value="ECO:0007669"/>
    <property type="project" value="TreeGrafter"/>
</dbReference>
<evidence type="ECO:0000259" key="15">
    <source>
        <dbReference type="Pfam" id="PF19349"/>
    </source>
</evidence>
<comment type="subcellular location">
    <subcellularLocation>
        <location evidence="2">Endoplasmic reticulum membrane</location>
        <topology evidence="2">Single-pass type II membrane protein</topology>
    </subcellularLocation>
    <subcellularLocation>
        <location evidence="1">Golgi apparatus membrane</location>
        <topology evidence="1">Single-pass type II membrane protein</topology>
    </subcellularLocation>
</comment>
<dbReference type="KEGG" id="kvl:KVU_2197"/>
<dbReference type="Pfam" id="PF02485">
    <property type="entry name" value="Branch"/>
    <property type="match status" value="1"/>
</dbReference>
<keyword evidence="6" id="KW-0479">Metal-binding</keyword>
<evidence type="ECO:0000256" key="2">
    <source>
        <dbReference type="ARBA" id="ARBA00004648"/>
    </source>
</evidence>
<dbReference type="GO" id="GO:0030158">
    <property type="term" value="F:protein xylosyltransferase activity"/>
    <property type="evidence" value="ECO:0007669"/>
    <property type="project" value="InterPro"/>
</dbReference>
<dbReference type="eggNOG" id="ENOG502Z8Z2">
    <property type="taxonomic scope" value="Bacteria"/>
</dbReference>
<keyword evidence="13" id="KW-0325">Glycoprotein</keyword>
<dbReference type="RefSeq" id="WP_014538035.1">
    <property type="nucleotide sequence ID" value="NC_017384.1"/>
</dbReference>
<keyword evidence="10" id="KW-0333">Golgi apparatus</keyword>
<evidence type="ECO:0000256" key="3">
    <source>
        <dbReference type="ARBA" id="ARBA00022676"/>
    </source>
</evidence>
<keyword evidence="12" id="KW-1015">Disulfide bond</keyword>
<evidence type="ECO:0000313" key="17">
    <source>
        <dbReference type="Proteomes" id="UP000000692"/>
    </source>
</evidence>
<dbReference type="OrthoDB" id="7943907at2"/>
<dbReference type="InterPro" id="IPR003406">
    <property type="entry name" value="Glyco_trans_14"/>
</dbReference>
<keyword evidence="5" id="KW-0812">Transmembrane</keyword>
<evidence type="ECO:0000256" key="11">
    <source>
        <dbReference type="ARBA" id="ARBA00023136"/>
    </source>
</evidence>
<evidence type="ECO:0000256" key="4">
    <source>
        <dbReference type="ARBA" id="ARBA00022679"/>
    </source>
</evidence>
<evidence type="ECO:0000256" key="13">
    <source>
        <dbReference type="ARBA" id="ARBA00023180"/>
    </source>
</evidence>
<dbReference type="PANTHER" id="PTHR46025:SF3">
    <property type="entry name" value="XYLOSYLTRANSFERASE OXT"/>
    <property type="match status" value="1"/>
</dbReference>
<dbReference type="HOGENOM" id="CLU_481347_0_0_5"/>
<keyword evidence="3" id="KW-0328">Glycosyltransferase</keyword>
<reference evidence="16 17" key="1">
    <citation type="journal article" date="2011" name="J. Bacteriol.">
        <title>Complete genome sequence of the industrial strain Ketogulonicigenium vulgare WSH-001.</title>
        <authorList>
            <person name="Liu L."/>
            <person name="Li Y."/>
            <person name="Zhang J."/>
            <person name="Zhou Z."/>
            <person name="Liu J."/>
            <person name="Li X."/>
            <person name="Zhou J."/>
            <person name="Du G."/>
            <person name="Wang L."/>
            <person name="Chen J."/>
        </authorList>
    </citation>
    <scope>NUCLEOTIDE SEQUENCE [LARGE SCALE GENOMIC DNA]</scope>
    <source>
        <strain evidence="16 17">WSH-001</strain>
    </source>
</reference>
<keyword evidence="7" id="KW-0256">Endoplasmic reticulum</keyword>
<evidence type="ECO:0000256" key="6">
    <source>
        <dbReference type="ARBA" id="ARBA00022723"/>
    </source>
</evidence>
<evidence type="ECO:0000256" key="8">
    <source>
        <dbReference type="ARBA" id="ARBA00022968"/>
    </source>
</evidence>
<dbReference type="GO" id="GO:0016020">
    <property type="term" value="C:membrane"/>
    <property type="evidence" value="ECO:0007669"/>
    <property type="project" value="InterPro"/>
</dbReference>
<dbReference type="Proteomes" id="UP000000692">
    <property type="component" value="Chromosome"/>
</dbReference>
<keyword evidence="17" id="KW-1185">Reference proteome</keyword>
<keyword evidence="11" id="KW-0472">Membrane</keyword>
<evidence type="ECO:0000313" key="16">
    <source>
        <dbReference type="EMBL" id="AEM42036.1"/>
    </source>
</evidence>
<dbReference type="Pfam" id="PF19349">
    <property type="entry name" value="DUF5927"/>
    <property type="match status" value="1"/>
</dbReference>
<evidence type="ECO:0000256" key="1">
    <source>
        <dbReference type="ARBA" id="ARBA00004323"/>
    </source>
</evidence>
<proteinExistence type="predicted"/>
<keyword evidence="8" id="KW-0735">Signal-anchor</keyword>
<keyword evidence="9" id="KW-1133">Transmembrane helix</keyword>
<dbReference type="InterPro" id="IPR045971">
    <property type="entry name" value="DUF5927"/>
</dbReference>
<keyword evidence="4 16" id="KW-0808">Transferase</keyword>
<dbReference type="EMBL" id="CP002018">
    <property type="protein sequence ID" value="AEM42036.1"/>
    <property type="molecule type" value="Genomic_DNA"/>
</dbReference>
<protein>
    <recommendedName>
        <fullName evidence="14">Peptide O-xylosyltransferase</fullName>
    </recommendedName>
</protein>
<organism evidence="16 17">
    <name type="scientific">Ketogulonicigenium vulgare (strain WSH-001)</name>
    <dbReference type="NCBI Taxonomy" id="759362"/>
    <lineage>
        <taxon>Bacteria</taxon>
        <taxon>Pseudomonadati</taxon>
        <taxon>Pseudomonadota</taxon>
        <taxon>Alphaproteobacteria</taxon>
        <taxon>Rhodobacterales</taxon>
        <taxon>Roseobacteraceae</taxon>
        <taxon>Ketogulonicigenium</taxon>
    </lineage>
</organism>
<dbReference type="PATRIC" id="fig|759362.5.peg.2280"/>
<evidence type="ECO:0000256" key="7">
    <source>
        <dbReference type="ARBA" id="ARBA00022824"/>
    </source>
</evidence>
<evidence type="ECO:0000256" key="5">
    <source>
        <dbReference type="ARBA" id="ARBA00022692"/>
    </source>
</evidence>
<dbReference type="GO" id="GO:0046872">
    <property type="term" value="F:metal ion binding"/>
    <property type="evidence" value="ECO:0007669"/>
    <property type="project" value="UniProtKB-KW"/>
</dbReference>
<accession>F9Y639</accession>